<keyword evidence="4" id="KW-0349">Heme</keyword>
<feature type="signal peptide" evidence="13">
    <location>
        <begin position="1"/>
        <end position="19"/>
    </location>
</feature>
<evidence type="ECO:0000256" key="12">
    <source>
        <dbReference type="SAM" id="Phobius"/>
    </source>
</evidence>
<evidence type="ECO:0000256" key="10">
    <source>
        <dbReference type="ARBA" id="ARBA00023136"/>
    </source>
</evidence>
<dbReference type="PROSITE" id="PS50939">
    <property type="entry name" value="CYTOCHROME_B561"/>
    <property type="match status" value="1"/>
</dbReference>
<evidence type="ECO:0000256" key="1">
    <source>
        <dbReference type="ARBA" id="ARBA00001970"/>
    </source>
</evidence>
<dbReference type="GeneID" id="101241790"/>
<dbReference type="PANTHER" id="PTHR15422:SF24">
    <property type="entry name" value="DOMON RELATED DOMAIN-CONTAINING PROTEIN"/>
    <property type="match status" value="1"/>
</dbReference>
<keyword evidence="9" id="KW-0408">Iron</keyword>
<dbReference type="InterPro" id="IPR006593">
    <property type="entry name" value="Cyt_b561/ferric_Rdtase_TM"/>
</dbReference>
<evidence type="ECO:0000313" key="15">
    <source>
        <dbReference type="Proteomes" id="UP001652625"/>
    </source>
</evidence>
<evidence type="ECO:0000259" key="14">
    <source>
        <dbReference type="PROSITE" id="PS50939"/>
    </source>
</evidence>
<keyword evidence="13" id="KW-0732">Signal</keyword>
<evidence type="ECO:0000256" key="6">
    <source>
        <dbReference type="ARBA" id="ARBA00022723"/>
    </source>
</evidence>
<dbReference type="Pfam" id="PF03188">
    <property type="entry name" value="Cytochrom_B561"/>
    <property type="match status" value="1"/>
</dbReference>
<evidence type="ECO:0000256" key="7">
    <source>
        <dbReference type="ARBA" id="ARBA00022982"/>
    </source>
</evidence>
<feature type="transmembrane region" description="Helical" evidence="12">
    <location>
        <begin position="569"/>
        <end position="588"/>
    </location>
</feature>
<organism evidence="15 16">
    <name type="scientific">Hydra vulgaris</name>
    <name type="common">Hydra</name>
    <name type="synonym">Hydra attenuata</name>
    <dbReference type="NCBI Taxonomy" id="6087"/>
    <lineage>
        <taxon>Eukaryota</taxon>
        <taxon>Metazoa</taxon>
        <taxon>Cnidaria</taxon>
        <taxon>Hydrozoa</taxon>
        <taxon>Hydroidolina</taxon>
        <taxon>Anthoathecata</taxon>
        <taxon>Aplanulata</taxon>
        <taxon>Hydridae</taxon>
        <taxon>Hydra</taxon>
    </lineage>
</organism>
<protein>
    <recommendedName>
        <fullName evidence="11">ascorbate ferrireductase (transmembrane)</fullName>
        <ecNumber evidence="11">7.2.1.3</ecNumber>
    </recommendedName>
</protein>
<name>A0ABM4BJV3_HYDVU</name>
<feature type="domain" description="Cytochrome b561" evidence="14">
    <location>
        <begin position="424"/>
        <end position="616"/>
    </location>
</feature>
<keyword evidence="10 12" id="KW-0472">Membrane</keyword>
<feature type="chain" id="PRO_5047321175" description="ascorbate ferrireductase (transmembrane)" evidence="13">
    <location>
        <begin position="20"/>
        <end position="677"/>
    </location>
</feature>
<sequence length="677" mass="76603">MRFIVSLVWLMYVFSQSVCEFDLVKCSNKFTCLTYPSFCTDDCEAIAAFQYNPAKEKIYIQLWVKAPYQYIAFGQKPSNNDNYMIKIRGQYCYYKNGILLGNFNGNLLDHPSSPEWYPESDGKVNDVNLIESSIDSDGSMMCKIERPLQSGASEYLYDLADSLLAAIAFGRVNRYGVPLYHLNKYAKSQTPMSFISATNFTIDQPSTTMLKTTPYQIPNTKSENMLFTTSAVIKELVTTQTAAPVATNVMNEFDPKKCGIHYNCFLQPDSCSTNCLAAASFQYINDKKVVQFQLWARSSQMWVGFGQRLPNELGNFMYKLQGQYCQGSSRNVPVFGSFNGNKLAPATPGEPQWVSEINGVTLLSAEIKPDGPILCKFERSISNIADLYDMSLPLSVAIASGLTLKEKPGYHSSYSISETPIDFLKTRYNASTNMSYSILVSSNPHGITSSNMSKIHGVLMIIAWLIFVTSGIFISRYMKPQLTEHVFGKECWFRLHQFCMALSIILICCSMFIIVRHLNGWSQNPDKHNWFGLAAVILCIFQPTFAFFRCKIDDEKRYIFTWVHRCVGILAWSVAVVAIVFGMAKFGIGNEGVVAFFSSIFIMFITLDIIKYYYESKHSYFPVIENHPMDTFTLSLQEVERPYPAKQVTMISNIFLVLIVAFSIVITFYYVKVILGA</sequence>
<feature type="transmembrane region" description="Helical" evidence="12">
    <location>
        <begin position="594"/>
        <end position="614"/>
    </location>
</feature>
<accession>A0ABM4BJV3</accession>
<dbReference type="InterPro" id="IPR045150">
    <property type="entry name" value="CYB561D1/2"/>
</dbReference>
<evidence type="ECO:0000256" key="4">
    <source>
        <dbReference type="ARBA" id="ARBA00022617"/>
    </source>
</evidence>
<evidence type="ECO:0000313" key="16">
    <source>
        <dbReference type="RefSeq" id="XP_065649313.1"/>
    </source>
</evidence>
<keyword evidence="3" id="KW-0813">Transport</keyword>
<reference evidence="16" key="1">
    <citation type="submission" date="2025-08" db="UniProtKB">
        <authorList>
            <consortium name="RefSeq"/>
        </authorList>
    </citation>
    <scope>IDENTIFICATION</scope>
</reference>
<feature type="transmembrane region" description="Helical" evidence="12">
    <location>
        <begin position="498"/>
        <end position="518"/>
    </location>
</feature>
<feature type="transmembrane region" description="Helical" evidence="12">
    <location>
        <begin position="530"/>
        <end position="548"/>
    </location>
</feature>
<proteinExistence type="predicted"/>
<evidence type="ECO:0000256" key="9">
    <source>
        <dbReference type="ARBA" id="ARBA00023004"/>
    </source>
</evidence>
<keyword evidence="15" id="KW-1185">Reference proteome</keyword>
<keyword evidence="6" id="KW-0479">Metal-binding</keyword>
<comment type="subcellular location">
    <subcellularLocation>
        <location evidence="2">Membrane</location>
        <topology evidence="2">Multi-pass membrane protein</topology>
    </subcellularLocation>
</comment>
<evidence type="ECO:0000256" key="5">
    <source>
        <dbReference type="ARBA" id="ARBA00022692"/>
    </source>
</evidence>
<gene>
    <name evidence="16" type="primary">LOC101241790</name>
</gene>
<keyword evidence="8 12" id="KW-1133">Transmembrane helix</keyword>
<dbReference type="Gene3D" id="1.20.120.1770">
    <property type="match status" value="1"/>
</dbReference>
<keyword evidence="5 12" id="KW-0812">Transmembrane</keyword>
<dbReference type="RefSeq" id="XP_065649313.1">
    <property type="nucleotide sequence ID" value="XM_065793241.1"/>
</dbReference>
<evidence type="ECO:0000256" key="8">
    <source>
        <dbReference type="ARBA" id="ARBA00022989"/>
    </source>
</evidence>
<dbReference type="SMART" id="SM00665">
    <property type="entry name" value="B561"/>
    <property type="match status" value="1"/>
</dbReference>
<comment type="cofactor">
    <cofactor evidence="1">
        <name>heme b</name>
        <dbReference type="ChEBI" id="CHEBI:60344"/>
    </cofactor>
</comment>
<feature type="transmembrane region" description="Helical" evidence="12">
    <location>
        <begin position="457"/>
        <end position="477"/>
    </location>
</feature>
<keyword evidence="7" id="KW-0249">Electron transport</keyword>
<dbReference type="CDD" id="cd08760">
    <property type="entry name" value="Cyt_b561_FRRS1_like"/>
    <property type="match status" value="1"/>
</dbReference>
<dbReference type="EC" id="7.2.1.3" evidence="11"/>
<evidence type="ECO:0000256" key="13">
    <source>
        <dbReference type="SAM" id="SignalP"/>
    </source>
</evidence>
<evidence type="ECO:0000256" key="3">
    <source>
        <dbReference type="ARBA" id="ARBA00022448"/>
    </source>
</evidence>
<evidence type="ECO:0000256" key="2">
    <source>
        <dbReference type="ARBA" id="ARBA00004141"/>
    </source>
</evidence>
<evidence type="ECO:0000256" key="11">
    <source>
        <dbReference type="ARBA" id="ARBA00024225"/>
    </source>
</evidence>
<dbReference type="PANTHER" id="PTHR15422">
    <property type="entry name" value="OS05G0565100 PROTEIN"/>
    <property type="match status" value="1"/>
</dbReference>
<feature type="transmembrane region" description="Helical" evidence="12">
    <location>
        <begin position="650"/>
        <end position="671"/>
    </location>
</feature>
<dbReference type="Proteomes" id="UP001652625">
    <property type="component" value="Chromosome 03"/>
</dbReference>